<keyword evidence="1" id="KW-0812">Transmembrane</keyword>
<evidence type="ECO:0000313" key="4">
    <source>
        <dbReference type="Proteomes" id="UP000380867"/>
    </source>
</evidence>
<comment type="caution">
    <text evidence="3">The sequence shown here is derived from an EMBL/GenBank/DDBJ whole genome shotgun (WGS) entry which is preliminary data.</text>
</comment>
<accession>A0A5M4FES9</accession>
<keyword evidence="1" id="KW-0472">Membrane</keyword>
<dbReference type="SUPFAM" id="SSF56219">
    <property type="entry name" value="DNase I-like"/>
    <property type="match status" value="1"/>
</dbReference>
<sequence>MARLMGGLVVALLVVPTLAITTARLQPGETLWWVILRALAPVAIVPYALAVIVLIAMSWGFRTVARPVALPVLAVVTSLLLLHVWWFVKPFLADAPGSATANGFTVMTANLHIGRADPQALLDAVDRQGVDVLVLEEITPAALADLDRRGLDRRLGHRAGTAQLNRDGIMVFSDEPLHDTTEIATSTPGVGVKMTTSGGPVRILAVHPIAPNNGVAQWSRDLDLILATAKASHEPTVVVGDFNATLDHPQLQAMMRADYRDASTDAGLLWRPTWPSPSQRVRIVGMKLPSLFGLDHVFMRGPLTTTDAHVRAVPGTDHRALVTRIAWTDAPSTP</sequence>
<feature type="transmembrane region" description="Helical" evidence="1">
    <location>
        <begin position="35"/>
        <end position="56"/>
    </location>
</feature>
<keyword evidence="3" id="KW-0255">Endonuclease</keyword>
<dbReference type="EMBL" id="SDPQ02000002">
    <property type="protein sequence ID" value="KAA1397719.1"/>
    <property type="molecule type" value="Genomic_DNA"/>
</dbReference>
<dbReference type="InterPro" id="IPR036691">
    <property type="entry name" value="Endo/exonu/phosph_ase_sf"/>
</dbReference>
<keyword evidence="3" id="KW-0540">Nuclease</keyword>
<dbReference type="RefSeq" id="WP_149689165.1">
    <property type="nucleotide sequence ID" value="NZ_SDPQ02000002.1"/>
</dbReference>
<dbReference type="GO" id="GO:0004519">
    <property type="term" value="F:endonuclease activity"/>
    <property type="evidence" value="ECO:0007669"/>
    <property type="project" value="UniProtKB-KW"/>
</dbReference>
<reference evidence="3" key="1">
    <citation type="submission" date="2019-09" db="EMBL/GenBank/DDBJ databases">
        <authorList>
            <person name="Li J."/>
        </authorList>
    </citation>
    <scope>NUCLEOTIDE SEQUENCE [LARGE SCALE GENOMIC DNA]</scope>
    <source>
        <strain evidence="3">JCM 14732</strain>
    </source>
</reference>
<keyword evidence="4" id="KW-1185">Reference proteome</keyword>
<protein>
    <submittedName>
        <fullName evidence="3">Endonuclease/exonuclease/phosphatase family protein</fullName>
    </submittedName>
</protein>
<keyword evidence="1" id="KW-1133">Transmembrane helix</keyword>
<dbReference type="OrthoDB" id="2340043at2"/>
<evidence type="ECO:0000256" key="1">
    <source>
        <dbReference type="SAM" id="Phobius"/>
    </source>
</evidence>
<dbReference type="GO" id="GO:0004527">
    <property type="term" value="F:exonuclease activity"/>
    <property type="evidence" value="ECO:0007669"/>
    <property type="project" value="UniProtKB-KW"/>
</dbReference>
<evidence type="ECO:0000259" key="2">
    <source>
        <dbReference type="Pfam" id="PF03372"/>
    </source>
</evidence>
<dbReference type="Pfam" id="PF03372">
    <property type="entry name" value="Exo_endo_phos"/>
    <property type="match status" value="1"/>
</dbReference>
<dbReference type="AlphaFoldDB" id="A0A5M4FES9"/>
<gene>
    <name evidence="3" type="ORF">ESP70_010220</name>
</gene>
<dbReference type="Proteomes" id="UP000380867">
    <property type="component" value="Unassembled WGS sequence"/>
</dbReference>
<name>A0A5M4FES9_9ACTN</name>
<dbReference type="InterPro" id="IPR005135">
    <property type="entry name" value="Endo/exonuclease/phosphatase"/>
</dbReference>
<feature type="domain" description="Endonuclease/exonuclease/phosphatase" evidence="2">
    <location>
        <begin position="107"/>
        <end position="318"/>
    </location>
</feature>
<evidence type="ECO:0000313" key="3">
    <source>
        <dbReference type="EMBL" id="KAA1397719.1"/>
    </source>
</evidence>
<dbReference type="Gene3D" id="3.60.10.10">
    <property type="entry name" value="Endonuclease/exonuclease/phosphatase"/>
    <property type="match status" value="1"/>
</dbReference>
<proteinExistence type="predicted"/>
<keyword evidence="3" id="KW-0378">Hydrolase</keyword>
<organism evidence="3 4">
    <name type="scientific">Aeromicrobium ginsengisoli</name>
    <dbReference type="NCBI Taxonomy" id="363867"/>
    <lineage>
        <taxon>Bacteria</taxon>
        <taxon>Bacillati</taxon>
        <taxon>Actinomycetota</taxon>
        <taxon>Actinomycetes</taxon>
        <taxon>Propionibacteriales</taxon>
        <taxon>Nocardioidaceae</taxon>
        <taxon>Aeromicrobium</taxon>
    </lineage>
</organism>
<feature type="transmembrane region" description="Helical" evidence="1">
    <location>
        <begin position="68"/>
        <end position="88"/>
    </location>
</feature>